<dbReference type="Proteomes" id="UP000260780">
    <property type="component" value="Unassembled WGS sequence"/>
</dbReference>
<organism evidence="1 2">
    <name type="scientific">Phocaeicola plebeius</name>
    <dbReference type="NCBI Taxonomy" id="310297"/>
    <lineage>
        <taxon>Bacteria</taxon>
        <taxon>Pseudomonadati</taxon>
        <taxon>Bacteroidota</taxon>
        <taxon>Bacteroidia</taxon>
        <taxon>Bacteroidales</taxon>
        <taxon>Bacteroidaceae</taxon>
        <taxon>Phocaeicola</taxon>
    </lineage>
</organism>
<name>A0A3E4VX57_9BACT</name>
<evidence type="ECO:0000313" key="1">
    <source>
        <dbReference type="EMBL" id="RGM34536.1"/>
    </source>
</evidence>
<dbReference type="RefSeq" id="WP_117748572.1">
    <property type="nucleotide sequence ID" value="NZ_CATWOP010000017.1"/>
</dbReference>
<sequence length="145" mass="16815">METKNFQVVIKSYLEQLAELDAEFAVKYFDEGKKIEECCAYIISEMGKMAQNNVVGATDDEVYGLAVRYYLKDVKVDAKIGNHVRIVCNQIIELTEEEKEEARQKAVRQYQEEELHKLQSRKKPAVKKEIQVQPSLFDSQYETAE</sequence>
<accession>A0A3E4VX57</accession>
<gene>
    <name evidence="1" type="ORF">DXC17_16270</name>
</gene>
<reference evidence="1 2" key="1">
    <citation type="submission" date="2018-08" db="EMBL/GenBank/DDBJ databases">
        <title>A genome reference for cultivated species of the human gut microbiota.</title>
        <authorList>
            <person name="Zou Y."/>
            <person name="Xue W."/>
            <person name="Luo G."/>
        </authorList>
    </citation>
    <scope>NUCLEOTIDE SEQUENCE [LARGE SCALE GENOMIC DNA]</scope>
    <source>
        <strain evidence="1 2">OM08-14</strain>
    </source>
</reference>
<dbReference type="Pfam" id="PF14058">
    <property type="entry name" value="PcfK"/>
    <property type="match status" value="1"/>
</dbReference>
<dbReference type="AlphaFoldDB" id="A0A3E4VX57"/>
<proteinExistence type="predicted"/>
<dbReference type="InterPro" id="IPR025624">
    <property type="entry name" value="PcfK"/>
</dbReference>
<comment type="caution">
    <text evidence="1">The sequence shown here is derived from an EMBL/GenBank/DDBJ whole genome shotgun (WGS) entry which is preliminary data.</text>
</comment>
<dbReference type="EMBL" id="QSTF01000067">
    <property type="protein sequence ID" value="RGM34536.1"/>
    <property type="molecule type" value="Genomic_DNA"/>
</dbReference>
<evidence type="ECO:0000313" key="2">
    <source>
        <dbReference type="Proteomes" id="UP000260780"/>
    </source>
</evidence>
<protein>
    <submittedName>
        <fullName evidence="1">PcfK-like protein</fullName>
    </submittedName>
</protein>